<dbReference type="Proteomes" id="UP000503440">
    <property type="component" value="Plasmid pB18-1"/>
</dbReference>
<accession>A0A6C0Y6H9</accession>
<protein>
    <submittedName>
        <fullName evidence="1">Uncharacterized protein</fullName>
    </submittedName>
</protein>
<keyword evidence="1" id="KW-0614">Plasmid</keyword>
<reference evidence="1 2" key="1">
    <citation type="submission" date="2019-09" db="EMBL/GenBank/DDBJ databases">
        <title>Non-baumannii Acinetobacter spp. carrying blaNDM-1 isolated in China.</title>
        <authorList>
            <person name="Cui C."/>
            <person name="Chen C."/>
            <person name="Sun J."/>
            <person name="Liu Y."/>
        </authorList>
    </citation>
    <scope>NUCLEOTIDE SEQUENCE [LARGE SCALE GENOMIC DNA]</scope>
    <source>
        <strain evidence="1 2">B18</strain>
        <plasmid evidence="2">pb18-1</plasmid>
    </source>
</reference>
<evidence type="ECO:0000313" key="2">
    <source>
        <dbReference type="Proteomes" id="UP000503440"/>
    </source>
</evidence>
<sequence length="163" mass="18837">MSTINKDDLIAEIQAFKDEALKMHLVQNLIDHCPETDVFDHDISPDGRVYWMKAQISQVWEFWQSAKTYAVPEGYKVTKKPKLQIGNPNVDFSQAPDWVKYWLKDGHSNKCLWSNVRPTLDTDLDSFVFPYKYRAIDAPDFGFDGDWKKSITSRKAMETQAAA</sequence>
<dbReference type="EMBL" id="CP044456">
    <property type="protein sequence ID" value="QIC71844.1"/>
    <property type="molecule type" value="Genomic_DNA"/>
</dbReference>
<evidence type="ECO:0000313" key="1">
    <source>
        <dbReference type="EMBL" id="QIC71844.1"/>
    </source>
</evidence>
<geneLocation type="plasmid" evidence="2">
    <name>pb18-1</name>
</geneLocation>
<dbReference type="RefSeq" id="WP_163146503.1">
    <property type="nucleotide sequence ID" value="NZ_CP044456.1"/>
</dbReference>
<proteinExistence type="predicted"/>
<dbReference type="AlphaFoldDB" id="A0A6C0Y6H9"/>
<name>A0A6C0Y6H9_9GAMM</name>
<organism evidence="1 2">
    <name type="scientific">Acinetobacter indicus</name>
    <dbReference type="NCBI Taxonomy" id="756892"/>
    <lineage>
        <taxon>Bacteria</taxon>
        <taxon>Pseudomonadati</taxon>
        <taxon>Pseudomonadota</taxon>
        <taxon>Gammaproteobacteria</taxon>
        <taxon>Moraxellales</taxon>
        <taxon>Moraxellaceae</taxon>
        <taxon>Acinetobacter</taxon>
    </lineage>
</organism>
<gene>
    <name evidence="1" type="ORF">FSC09_15755</name>
</gene>